<dbReference type="GO" id="GO:0007005">
    <property type="term" value="P:mitochondrion organization"/>
    <property type="evidence" value="ECO:0007669"/>
    <property type="project" value="TreeGrafter"/>
</dbReference>
<evidence type="ECO:0000313" key="3">
    <source>
        <dbReference type="EMBL" id="KAG7097301.1"/>
    </source>
</evidence>
<keyword evidence="4" id="KW-1185">Reference proteome</keyword>
<dbReference type="InterPro" id="IPR002885">
    <property type="entry name" value="PPR_rpt"/>
</dbReference>
<dbReference type="OrthoDB" id="185373at2759"/>
<dbReference type="InterPro" id="IPR051114">
    <property type="entry name" value="Mito_RNA_Proc_CCM1"/>
</dbReference>
<feature type="repeat" description="PPR" evidence="1">
    <location>
        <begin position="727"/>
        <end position="761"/>
    </location>
</feature>
<evidence type="ECO:0000256" key="1">
    <source>
        <dbReference type="PROSITE-ProRule" id="PRU00708"/>
    </source>
</evidence>
<dbReference type="Gene3D" id="1.25.40.10">
    <property type="entry name" value="Tetratricopeptide repeat domain"/>
    <property type="match status" value="4"/>
</dbReference>
<dbReference type="InterPro" id="IPR011990">
    <property type="entry name" value="TPR-like_helical_dom_sf"/>
</dbReference>
<dbReference type="SUPFAM" id="SSF81901">
    <property type="entry name" value="HCP-like"/>
    <property type="match status" value="1"/>
</dbReference>
<dbReference type="KEGG" id="more:E1B28_004664"/>
<gene>
    <name evidence="3" type="ORF">E1B28_004664</name>
</gene>
<evidence type="ECO:0000256" key="2">
    <source>
        <dbReference type="SAM" id="MobiDB-lite"/>
    </source>
</evidence>
<dbReference type="NCBIfam" id="TIGR00756">
    <property type="entry name" value="PPR"/>
    <property type="match status" value="3"/>
</dbReference>
<dbReference type="AlphaFoldDB" id="A0A9P8AD18"/>
<evidence type="ECO:0000313" key="4">
    <source>
        <dbReference type="Proteomes" id="UP001049176"/>
    </source>
</evidence>
<dbReference type="RefSeq" id="XP_043013771.1">
    <property type="nucleotide sequence ID" value="XM_043149167.1"/>
</dbReference>
<dbReference type="GO" id="GO:0003729">
    <property type="term" value="F:mRNA binding"/>
    <property type="evidence" value="ECO:0007669"/>
    <property type="project" value="TreeGrafter"/>
</dbReference>
<dbReference type="PANTHER" id="PTHR47934:SF6">
    <property type="entry name" value="MITOCHONDRIAL GROUP I INTRON SPLICING FACTOR CCM1-RELATED"/>
    <property type="match status" value="1"/>
</dbReference>
<feature type="repeat" description="PPR" evidence="1">
    <location>
        <begin position="583"/>
        <end position="617"/>
    </location>
</feature>
<dbReference type="GO" id="GO:0006396">
    <property type="term" value="P:RNA processing"/>
    <property type="evidence" value="ECO:0007669"/>
    <property type="project" value="TreeGrafter"/>
</dbReference>
<dbReference type="Proteomes" id="UP001049176">
    <property type="component" value="Chromosome 2"/>
</dbReference>
<protein>
    <submittedName>
        <fullName evidence="3">Uncharacterized protein</fullName>
    </submittedName>
</protein>
<dbReference type="Pfam" id="PF13041">
    <property type="entry name" value="PPR_2"/>
    <property type="match status" value="1"/>
</dbReference>
<comment type="caution">
    <text evidence="3">The sequence shown here is derived from an EMBL/GenBank/DDBJ whole genome shotgun (WGS) entry which is preliminary data.</text>
</comment>
<sequence length="1190" mass="136129">MLEPVAAVIFNIVLCGRSTLEHPIPLHSVSKIIKYPASTRPLPASFFNPQPRRAELKGKGKAVDGTVFAFEDESSRVREWTCTSGRTVFPSNKRARAIMTGSFKPRMLKYPSFQRTASSIIRHASHNRLPSPRLFSHPVQSHSRPQARQASQMAEIQHSDANSLPSSTSTSERFHRFSIIFPSGPLYDRRLIAVQHFRRMMAQPNHVFDLDTSLAIYEAVQLEEALSLLLVDELLVLLERALDNADHHYDSLTTVHTLHDWGTRLSRLATTLECRVVVQSEYAHRRLCALARAHALMGDLEEAAKIVESTKKLLFPYEDRWRAIHAFQSLVQAVHRYYDSTRVLTFVAAHWMTFGSHMSRWSAVHQHGKPEIHGRNLRKAVQRIVSQIQHPVSFLASLESDASHKRILGELLIESYSFNHLPLLGLDVHNELKRQNIHTLYNLQLSLVRALVREDAMGPAKELFASIPRSTTFKYYLQTGLYMFAHDGDHVRAEEYYNRLSDQEWRNELDFAMLMHSYATQGNSDKVNTLFNQYFPRERAGARQNSPNVIHYTIAMYSHARNGDIDGLNMWLEDLAFHSLRPDAHVFTMLAQAFAKRGDLESVATVLSQMRSSGIAPNEVTYHNLITLLAHRRDPIGAEAMYKRAIQEGIVPSRRLVSAVMNAHVQAGSWKGVIRVFDYIRSRPTLNIRLTIEVYNTLLKAYVLIGAPFRVVSKLFNKLYDAGVRPDSYTYALLIKSACDAEELDMAKDIYQEMCELSVNWESNVYVNVYVLTIMIAGYLRRRDVEAAREMYDEMGRRGIQPDATTFSIMIHSYAQHLTTEGITIAEDFIKDLTQTLDKAWLIPQIAGRHTATTALEKIYGPLLDAYARLSRPGDVEHTLNTMLEKGGELSLGVLTTLMDVYRRAGNIEAVQECWPQIYDLGLKYAKESILDGYTPDDPTVERLRANILCIPLSIYVDAMSVAGKHTEVATVWKEFQDHGFYFDSYNWNYLLVALLRAGEVSRAFQIGEKIILPYQRHSLTMNLQRDQTPSSPLSFHEKEKEQSAELMNVTSEAKPVNPRQRRRFLYRNKRRLHGLLHLEYEKDEFGDDFAEPLHVLYQIAPSWNVWRVHPVAMRALLWSFHSLTNGHIIHPLGQESPRVDIAESRAQAEELLKKIGEECPDTVKLVRRYGKRLRRKLGREVYAEKFSSG</sequence>
<proteinExistence type="predicted"/>
<name>A0A9P8AD18_9AGAR</name>
<dbReference type="Pfam" id="PF01535">
    <property type="entry name" value="PPR"/>
    <property type="match status" value="1"/>
</dbReference>
<dbReference type="Pfam" id="PF13812">
    <property type="entry name" value="PPR_3"/>
    <property type="match status" value="1"/>
</dbReference>
<dbReference type="EMBL" id="CM032182">
    <property type="protein sequence ID" value="KAG7097301.1"/>
    <property type="molecule type" value="Genomic_DNA"/>
</dbReference>
<feature type="region of interest" description="Disordered" evidence="2">
    <location>
        <begin position="129"/>
        <end position="169"/>
    </location>
</feature>
<accession>A0A9P8AD18</accession>
<feature type="compositionally biased region" description="Polar residues" evidence="2">
    <location>
        <begin position="138"/>
        <end position="169"/>
    </location>
</feature>
<dbReference type="GeneID" id="66073740"/>
<dbReference type="PANTHER" id="PTHR47934">
    <property type="entry name" value="PENTATRICOPEPTIDE REPEAT-CONTAINING PROTEIN PET309, MITOCHONDRIAL"/>
    <property type="match status" value="1"/>
</dbReference>
<dbReference type="PROSITE" id="PS51375">
    <property type="entry name" value="PPR"/>
    <property type="match status" value="4"/>
</dbReference>
<dbReference type="GO" id="GO:0005739">
    <property type="term" value="C:mitochondrion"/>
    <property type="evidence" value="ECO:0007669"/>
    <property type="project" value="TreeGrafter"/>
</dbReference>
<reference evidence="3" key="1">
    <citation type="journal article" date="2021" name="Genome Biol. Evol.">
        <title>The assembled and annotated genome of the fairy-ring fungus Marasmius oreades.</title>
        <authorList>
            <person name="Hiltunen M."/>
            <person name="Ament-Velasquez S.L."/>
            <person name="Johannesson H."/>
        </authorList>
    </citation>
    <scope>NUCLEOTIDE SEQUENCE</scope>
    <source>
        <strain evidence="3">03SP1</strain>
    </source>
</reference>
<feature type="repeat" description="PPR" evidence="1">
    <location>
        <begin position="618"/>
        <end position="652"/>
    </location>
</feature>
<organism evidence="3 4">
    <name type="scientific">Marasmius oreades</name>
    <name type="common">fairy-ring Marasmius</name>
    <dbReference type="NCBI Taxonomy" id="181124"/>
    <lineage>
        <taxon>Eukaryota</taxon>
        <taxon>Fungi</taxon>
        <taxon>Dikarya</taxon>
        <taxon>Basidiomycota</taxon>
        <taxon>Agaricomycotina</taxon>
        <taxon>Agaricomycetes</taxon>
        <taxon>Agaricomycetidae</taxon>
        <taxon>Agaricales</taxon>
        <taxon>Marasmiineae</taxon>
        <taxon>Marasmiaceae</taxon>
        <taxon>Marasmius</taxon>
    </lineage>
</organism>
<feature type="repeat" description="PPR" evidence="1">
    <location>
        <begin position="768"/>
        <end position="802"/>
    </location>
</feature>